<organism evidence="3 4">
    <name type="scientific">Heliorestis acidaminivorans</name>
    <dbReference type="NCBI Taxonomy" id="553427"/>
    <lineage>
        <taxon>Bacteria</taxon>
        <taxon>Bacillati</taxon>
        <taxon>Bacillota</taxon>
        <taxon>Clostridia</taxon>
        <taxon>Eubacteriales</taxon>
        <taxon>Heliobacteriaceae</taxon>
        <taxon>Heliorestis</taxon>
    </lineage>
</organism>
<protein>
    <recommendedName>
        <fullName evidence="2">DUF5658 domain-containing protein</fullName>
    </recommendedName>
</protein>
<dbReference type="InterPro" id="IPR043717">
    <property type="entry name" value="DUF5658"/>
</dbReference>
<keyword evidence="4" id="KW-1185">Reference proteome</keyword>
<keyword evidence="1" id="KW-1133">Transmembrane helix</keyword>
<dbReference type="OrthoDB" id="2084666at2"/>
<evidence type="ECO:0000259" key="2">
    <source>
        <dbReference type="Pfam" id="PF18902"/>
    </source>
</evidence>
<dbReference type="Pfam" id="PF18902">
    <property type="entry name" value="DUF5658"/>
    <property type="match status" value="1"/>
</dbReference>
<feature type="transmembrane region" description="Helical" evidence="1">
    <location>
        <begin position="12"/>
        <end position="33"/>
    </location>
</feature>
<keyword evidence="1" id="KW-0812">Transmembrane</keyword>
<feature type="domain" description="DUF5658" evidence="2">
    <location>
        <begin position="26"/>
        <end position="115"/>
    </location>
</feature>
<dbReference type="RefSeq" id="WP_151620759.1">
    <property type="nucleotide sequence ID" value="NZ_WBXO01000008.1"/>
</dbReference>
<feature type="transmembrane region" description="Helical" evidence="1">
    <location>
        <begin position="63"/>
        <end position="80"/>
    </location>
</feature>
<evidence type="ECO:0000313" key="3">
    <source>
        <dbReference type="EMBL" id="KAB2952015.1"/>
    </source>
</evidence>
<dbReference type="EMBL" id="WBXO01000008">
    <property type="protein sequence ID" value="KAB2952015.1"/>
    <property type="molecule type" value="Genomic_DNA"/>
</dbReference>
<proteinExistence type="predicted"/>
<evidence type="ECO:0000256" key="1">
    <source>
        <dbReference type="SAM" id="Phobius"/>
    </source>
</evidence>
<dbReference type="Proteomes" id="UP000468766">
    <property type="component" value="Unassembled WGS sequence"/>
</dbReference>
<accession>A0A6I0EZD7</accession>
<name>A0A6I0EZD7_9FIRM</name>
<dbReference type="AlphaFoldDB" id="A0A6I0EZD7"/>
<comment type="caution">
    <text evidence="3">The sequence shown here is derived from an EMBL/GenBank/DDBJ whole genome shotgun (WGS) entry which is preliminary data.</text>
</comment>
<gene>
    <name evidence="3" type="ORF">F9B85_10690</name>
</gene>
<sequence>MSIEKKKAHGLNTYVLSLYWRLFLPILLGMNMFDWGATTWGINKGYIEEANPLTVIMVEEHPFVALLLKVLFSFALGLLLPRLWYKEQKQWFMVLSMIVLGVYLLITVLHLYWLTLL</sequence>
<feature type="transmembrane region" description="Helical" evidence="1">
    <location>
        <begin position="92"/>
        <end position="113"/>
    </location>
</feature>
<reference evidence="3 4" key="1">
    <citation type="submission" date="2019-10" db="EMBL/GenBank/DDBJ databases">
        <title>Whole-genome sequence of the extremophile Heliorestis acidaminivorans DSM 24790.</title>
        <authorList>
            <person name="Kyndt J.A."/>
            <person name="Meyer T.E."/>
        </authorList>
    </citation>
    <scope>NUCLEOTIDE SEQUENCE [LARGE SCALE GENOMIC DNA]</scope>
    <source>
        <strain evidence="3 4">DSM 24790</strain>
    </source>
</reference>
<evidence type="ECO:0000313" key="4">
    <source>
        <dbReference type="Proteomes" id="UP000468766"/>
    </source>
</evidence>
<keyword evidence="1" id="KW-0472">Membrane</keyword>